<keyword evidence="5 10" id="KW-0548">Nucleotidyltransferase</keyword>
<dbReference type="PANTHER" id="PTHR32248">
    <property type="entry name" value="RNA POLYMERASE SIGMA-54 FACTOR"/>
    <property type="match status" value="1"/>
</dbReference>
<dbReference type="PROSITE" id="PS50044">
    <property type="entry name" value="SIGMA54_3"/>
    <property type="match status" value="1"/>
</dbReference>
<keyword evidence="9 10" id="KW-0804">Transcription</keyword>
<organism evidence="13 14">
    <name type="scientific">Candidatus Endonucleibacter bathymodioli</name>
    <dbReference type="NCBI Taxonomy" id="539814"/>
    <lineage>
        <taxon>Bacteria</taxon>
        <taxon>Pseudomonadati</taxon>
        <taxon>Pseudomonadota</taxon>
        <taxon>Gammaproteobacteria</taxon>
        <taxon>Oceanospirillales</taxon>
        <taxon>Endozoicomonadaceae</taxon>
        <taxon>Candidatus Endonucleibacter</taxon>
    </lineage>
</organism>
<dbReference type="Proteomes" id="UP001178148">
    <property type="component" value="Unassembled WGS sequence"/>
</dbReference>
<dbReference type="NCBIfam" id="NF004595">
    <property type="entry name" value="PRK05932.1-2"/>
    <property type="match status" value="1"/>
</dbReference>
<evidence type="ECO:0000313" key="14">
    <source>
        <dbReference type="Proteomes" id="UP001178148"/>
    </source>
</evidence>
<keyword evidence="4 10" id="KW-0808">Transferase</keyword>
<evidence type="ECO:0000256" key="5">
    <source>
        <dbReference type="ARBA" id="ARBA00022695"/>
    </source>
</evidence>
<evidence type="ECO:0000256" key="10">
    <source>
        <dbReference type="PIRNR" id="PIRNR000774"/>
    </source>
</evidence>
<dbReference type="InterPro" id="IPR007634">
    <property type="entry name" value="RNA_pol_sigma_54_DNA-bd"/>
</dbReference>
<evidence type="ECO:0000256" key="6">
    <source>
        <dbReference type="ARBA" id="ARBA00023015"/>
    </source>
</evidence>
<dbReference type="EMBL" id="JASXSV010000005">
    <property type="protein sequence ID" value="MDP0588476.1"/>
    <property type="molecule type" value="Genomic_DNA"/>
</dbReference>
<dbReference type="InterPro" id="IPR000394">
    <property type="entry name" value="RNA_pol_sigma_54"/>
</dbReference>
<keyword evidence="3 10" id="KW-0240">DNA-directed RNA polymerase</keyword>
<evidence type="ECO:0000256" key="3">
    <source>
        <dbReference type="ARBA" id="ARBA00022478"/>
    </source>
</evidence>
<evidence type="ECO:0000256" key="7">
    <source>
        <dbReference type="ARBA" id="ARBA00023082"/>
    </source>
</evidence>
<dbReference type="NCBIfam" id="NF009118">
    <property type="entry name" value="PRK12469.1"/>
    <property type="match status" value="1"/>
</dbReference>
<dbReference type="PRINTS" id="PR00045">
    <property type="entry name" value="SIGMA54FCT"/>
</dbReference>
<comment type="caution">
    <text evidence="13">The sequence shown here is derived from an EMBL/GenBank/DDBJ whole genome shotgun (WGS) entry which is preliminary data.</text>
</comment>
<evidence type="ECO:0000256" key="2">
    <source>
        <dbReference type="ARBA" id="ARBA00019942"/>
    </source>
</evidence>
<dbReference type="GO" id="GO:0003677">
    <property type="term" value="F:DNA binding"/>
    <property type="evidence" value="ECO:0007669"/>
    <property type="project" value="UniProtKB-KW"/>
</dbReference>
<dbReference type="InterPro" id="IPR007046">
    <property type="entry name" value="RNA_pol_sigma_54_core-bd"/>
</dbReference>
<protein>
    <recommendedName>
        <fullName evidence="2 10">RNA polymerase sigma-54 factor</fullName>
    </recommendedName>
</protein>
<evidence type="ECO:0000313" key="13">
    <source>
        <dbReference type="EMBL" id="MDP0588476.1"/>
    </source>
</evidence>
<proteinExistence type="inferred from homology"/>
<dbReference type="InterPro" id="IPR038709">
    <property type="entry name" value="RpoN_core-bd_sf"/>
</dbReference>
<dbReference type="PROSITE" id="PS00717">
    <property type="entry name" value="SIGMA54_1"/>
    <property type="match status" value="1"/>
</dbReference>
<dbReference type="GO" id="GO:0006352">
    <property type="term" value="P:DNA-templated transcription initiation"/>
    <property type="evidence" value="ECO:0007669"/>
    <property type="project" value="InterPro"/>
</dbReference>
<dbReference type="Pfam" id="PF04963">
    <property type="entry name" value="Sigma54_CBD"/>
    <property type="match status" value="1"/>
</dbReference>
<dbReference type="GO" id="GO:0000428">
    <property type="term" value="C:DNA-directed RNA polymerase complex"/>
    <property type="evidence" value="ECO:0007669"/>
    <property type="project" value="UniProtKB-KW"/>
</dbReference>
<sequence length="485" mass="54508">MKPSLQLTMGQHLAMTPQLQQAIRLLQLSTVDLQQEIQEVLESNPMLEAEDSPSATSDDGQLTGELAVDFSEALPEKPAQEESEWSETIPSELSIDVNWDSVYSSLPPSSSDDRDPYARSVVAGTLQDHLEWQLHLTSMSNRDRLIGLTIIESVSADGYLTSDIGTIFLTLVDDLDDLDRDEVVMVQHRIQQFDPVGCASESLAQCLHVQLVQRQVLDDVKRTAFMLINNYLIALGAHDYMGIMKKTKLKENELREALQLIQSLCPRPGAEIEQSQSEYVAPDITVSKRNHVWQAELNSGALPRLGINNKYASLVQRANKSVDNMFMKNNLQEAKWFLKNLQYRNDTLLKVASKIVEYQQSFFIDGDEAMKPMILADIAEEVGMHESTISRVTTRKYMHTPKGLFELKYFFSSNLSTAEGAGCSSIAIRALIKKMVTQESSRKPLSDNRISSLLSDQGIKVARRTIAKYRESLNIPPSNERKRLA</sequence>
<comment type="similarity">
    <text evidence="1 10">Belongs to the sigma-54 factor family.</text>
</comment>
<keyword evidence="8 10" id="KW-0238">DNA-binding</keyword>
<dbReference type="NCBIfam" id="TIGR02395">
    <property type="entry name" value="rpoN_sigma"/>
    <property type="match status" value="1"/>
</dbReference>
<keyword evidence="7 10" id="KW-0731">Sigma factor</keyword>
<dbReference type="GO" id="GO:0016987">
    <property type="term" value="F:sigma factor activity"/>
    <property type="evidence" value="ECO:0007669"/>
    <property type="project" value="UniProtKB-KW"/>
</dbReference>
<evidence type="ECO:0000256" key="8">
    <source>
        <dbReference type="ARBA" id="ARBA00023125"/>
    </source>
</evidence>
<evidence type="ECO:0000259" key="11">
    <source>
        <dbReference type="Pfam" id="PF04552"/>
    </source>
</evidence>
<dbReference type="Pfam" id="PF00309">
    <property type="entry name" value="Sigma54_AID"/>
    <property type="match status" value="1"/>
</dbReference>
<keyword evidence="6 10" id="KW-0805">Transcription regulation</keyword>
<gene>
    <name evidence="13" type="ORF">QS748_04510</name>
</gene>
<comment type="function">
    <text evidence="10">Sigma factors are initiation factors that promote the attachment of RNA polymerase to specific initiation sites and are then released.</text>
</comment>
<dbReference type="Gene3D" id="1.10.10.60">
    <property type="entry name" value="Homeodomain-like"/>
    <property type="match status" value="1"/>
</dbReference>
<feature type="domain" description="RNA polymerase sigma factor 54 core-binding" evidence="12">
    <location>
        <begin position="124"/>
        <end position="311"/>
    </location>
</feature>
<dbReference type="AlphaFoldDB" id="A0AA90P027"/>
<dbReference type="PANTHER" id="PTHR32248:SF4">
    <property type="entry name" value="RNA POLYMERASE SIGMA-54 FACTOR"/>
    <property type="match status" value="1"/>
</dbReference>
<evidence type="ECO:0000256" key="1">
    <source>
        <dbReference type="ARBA" id="ARBA00008798"/>
    </source>
</evidence>
<dbReference type="Pfam" id="PF04552">
    <property type="entry name" value="Sigma54_DBD"/>
    <property type="match status" value="1"/>
</dbReference>
<dbReference type="PIRSF" id="PIRSF000774">
    <property type="entry name" value="RpoN"/>
    <property type="match status" value="1"/>
</dbReference>
<dbReference type="Gene3D" id="1.10.10.1330">
    <property type="entry name" value="RNA polymerase sigma-54 factor, core-binding domain"/>
    <property type="match status" value="1"/>
</dbReference>
<reference evidence="13 14" key="1">
    <citation type="journal article" date="2023" name="bioRxiv">
        <title>An intranuclear bacterial parasite of deep-sea mussels expresses apoptosis inhibitors acquired from its host.</title>
        <authorList>
            <person name="Gonzalez Porras M.A."/>
            <person name="Assie A."/>
            <person name="Tietjen M."/>
            <person name="Violette M."/>
            <person name="Kleiner M."/>
            <person name="Gruber-Vodicka H."/>
            <person name="Dubilier N."/>
            <person name="Leisch N."/>
        </authorList>
    </citation>
    <scope>NUCLEOTIDE SEQUENCE [LARGE SCALE GENOMIC DNA]</scope>
    <source>
        <strain evidence="13">IAP13</strain>
    </source>
</reference>
<evidence type="ECO:0000256" key="9">
    <source>
        <dbReference type="ARBA" id="ARBA00023163"/>
    </source>
</evidence>
<keyword evidence="14" id="KW-1185">Reference proteome</keyword>
<dbReference type="GO" id="GO:0016779">
    <property type="term" value="F:nucleotidyltransferase activity"/>
    <property type="evidence" value="ECO:0007669"/>
    <property type="project" value="UniProtKB-KW"/>
</dbReference>
<dbReference type="PROSITE" id="PS00718">
    <property type="entry name" value="SIGMA54_2"/>
    <property type="match status" value="1"/>
</dbReference>
<dbReference type="GO" id="GO:0001216">
    <property type="term" value="F:DNA-binding transcription activator activity"/>
    <property type="evidence" value="ECO:0007669"/>
    <property type="project" value="InterPro"/>
</dbReference>
<accession>A0AA90P027</accession>
<evidence type="ECO:0000256" key="4">
    <source>
        <dbReference type="ARBA" id="ARBA00022679"/>
    </source>
</evidence>
<feature type="domain" description="RNA polymerase sigma factor 54 DNA-binding" evidence="11">
    <location>
        <begin position="326"/>
        <end position="483"/>
    </location>
</feature>
<evidence type="ECO:0000259" key="12">
    <source>
        <dbReference type="Pfam" id="PF04963"/>
    </source>
</evidence>
<name>A0AA90P027_9GAMM</name>